<dbReference type="AlphaFoldDB" id="A0AAW4HHF6"/>
<evidence type="ECO:0000313" key="3">
    <source>
        <dbReference type="Proteomes" id="UP000664056"/>
    </source>
</evidence>
<dbReference type="Proteomes" id="UP000664056">
    <property type="component" value="Unassembled WGS sequence"/>
</dbReference>
<organism evidence="2 3">
    <name type="scientific">Vibrio vulnificus</name>
    <dbReference type="NCBI Taxonomy" id="672"/>
    <lineage>
        <taxon>Bacteria</taxon>
        <taxon>Pseudomonadati</taxon>
        <taxon>Pseudomonadota</taxon>
        <taxon>Gammaproteobacteria</taxon>
        <taxon>Vibrionales</taxon>
        <taxon>Vibrionaceae</taxon>
        <taxon>Vibrio</taxon>
    </lineage>
</organism>
<dbReference type="EMBL" id="JAFKOQ010000069">
    <property type="protein sequence ID" value="MBN8124668.1"/>
    <property type="molecule type" value="Genomic_DNA"/>
</dbReference>
<dbReference type="InterPro" id="IPR003615">
    <property type="entry name" value="HNH_nuc"/>
</dbReference>
<proteinExistence type="predicted"/>
<comment type="caution">
    <text evidence="2">The sequence shown here is derived from an EMBL/GenBank/DDBJ whole genome shotgun (WGS) entry which is preliminary data.</text>
</comment>
<keyword evidence="2" id="KW-0255">Endonuclease</keyword>
<keyword evidence="2" id="KW-0540">Nuclease</keyword>
<dbReference type="Pfam" id="PF13391">
    <property type="entry name" value="HNH_2"/>
    <property type="match status" value="1"/>
</dbReference>
<keyword evidence="2" id="KW-0378">Hydrolase</keyword>
<reference evidence="2" key="1">
    <citation type="submission" date="2021-03" db="EMBL/GenBank/DDBJ databases">
        <title>Study of the foodborne Vibrio vulnificus isolates from China.</title>
        <authorList>
            <person name="Zheng Z."/>
            <person name="Ye L."/>
        </authorList>
    </citation>
    <scope>NUCLEOTIDE SEQUENCE</scope>
    <source>
        <strain evidence="2">Vv1582</strain>
    </source>
</reference>
<evidence type="ECO:0000313" key="2">
    <source>
        <dbReference type="EMBL" id="MBN8124668.1"/>
    </source>
</evidence>
<evidence type="ECO:0000259" key="1">
    <source>
        <dbReference type="Pfam" id="PF13391"/>
    </source>
</evidence>
<accession>A0AAW4HHF6</accession>
<protein>
    <submittedName>
        <fullName evidence="2">HNH endonuclease</fullName>
    </submittedName>
</protein>
<dbReference type="GO" id="GO:0004519">
    <property type="term" value="F:endonuclease activity"/>
    <property type="evidence" value="ECO:0007669"/>
    <property type="project" value="UniProtKB-KW"/>
</dbReference>
<dbReference type="RefSeq" id="WP_206623236.1">
    <property type="nucleotide sequence ID" value="NZ_JAFKOQ010000069.1"/>
</dbReference>
<name>A0AAW4HHF6_VIBVL</name>
<gene>
    <name evidence="2" type="ORF">J0J18_23475</name>
</gene>
<feature type="domain" description="HNH nuclease" evidence="1">
    <location>
        <begin position="146"/>
        <end position="197"/>
    </location>
</feature>
<sequence>MRKINYNKRNSKFYDALESQIDLSVLLIGDLLKVKFNDRGYALKESVIVIEDNWFLCEFSGSDITRFPSRIKALASYLNSLELRGEFIVSHEDGLCTVQLLKAHELNLDAEVQASVTESTERIALASSRIGQGRYRKSLFKNSSSCPFTGTTDPRFLIASHIKPWRVSTNQERLDPENGFLLAPHIDALFDKGYISVADTGELMISSAEIEAQLVQWRVDLKVKISGLSDSKKAYLAYHREVIFIQ</sequence>